<protein>
    <submittedName>
        <fullName evidence="1">Uncharacterized protein</fullName>
    </submittedName>
</protein>
<dbReference type="EMBL" id="DF844194">
    <property type="protein sequence ID" value="GAT48049.1"/>
    <property type="molecule type" value="Genomic_DNA"/>
</dbReference>
<evidence type="ECO:0000313" key="2">
    <source>
        <dbReference type="Proteomes" id="UP000815677"/>
    </source>
</evidence>
<keyword evidence="2" id="KW-1185">Reference proteome</keyword>
<organism evidence="1 2">
    <name type="scientific">Mycena chlorophos</name>
    <name type="common">Agaric fungus</name>
    <name type="synonym">Agaricus chlorophos</name>
    <dbReference type="NCBI Taxonomy" id="658473"/>
    <lineage>
        <taxon>Eukaryota</taxon>
        <taxon>Fungi</taxon>
        <taxon>Dikarya</taxon>
        <taxon>Basidiomycota</taxon>
        <taxon>Agaricomycotina</taxon>
        <taxon>Agaricomycetes</taxon>
        <taxon>Agaricomycetidae</taxon>
        <taxon>Agaricales</taxon>
        <taxon>Marasmiineae</taxon>
        <taxon>Mycenaceae</taxon>
        <taxon>Mycena</taxon>
    </lineage>
</organism>
<name>A0ABQ0LA74_MYCCL</name>
<reference evidence="1" key="1">
    <citation type="submission" date="2014-09" db="EMBL/GenBank/DDBJ databases">
        <title>Genome sequence of the luminous mushroom Mycena chlorophos for searching fungal bioluminescence genes.</title>
        <authorList>
            <person name="Tanaka Y."/>
            <person name="Kasuga D."/>
            <person name="Oba Y."/>
            <person name="Hase S."/>
            <person name="Sato K."/>
            <person name="Oba Y."/>
            <person name="Sakakibara Y."/>
        </authorList>
    </citation>
    <scope>NUCLEOTIDE SEQUENCE</scope>
</reference>
<accession>A0ABQ0LA74</accession>
<evidence type="ECO:0000313" key="1">
    <source>
        <dbReference type="EMBL" id="GAT48049.1"/>
    </source>
</evidence>
<gene>
    <name evidence="1" type="ORF">MCHLO_05485</name>
</gene>
<proteinExistence type="predicted"/>
<dbReference type="Proteomes" id="UP000815677">
    <property type="component" value="Unassembled WGS sequence"/>
</dbReference>
<sequence length="176" mass="18959">MSLVTLNLNGYFPLSTVSAFVSRLEMPSVTMTSLSLEKTLIDHSNLPELLLLFRSLSGVTHFALRVPGPTLQNDVLEALTLPASASGNLNALAGEIIFPALQHLELALGRYNESAVDVATVADLFESRLPAANAQGQVPGRCLVTAKLSSSGDSWREDEDWDRLVVLEERGILTLG</sequence>